<dbReference type="EMBL" id="GBRH01213761">
    <property type="protein sequence ID" value="JAD84134.1"/>
    <property type="molecule type" value="Transcribed_RNA"/>
</dbReference>
<organism evidence="1">
    <name type="scientific">Arundo donax</name>
    <name type="common">Giant reed</name>
    <name type="synonym">Donax arundinaceus</name>
    <dbReference type="NCBI Taxonomy" id="35708"/>
    <lineage>
        <taxon>Eukaryota</taxon>
        <taxon>Viridiplantae</taxon>
        <taxon>Streptophyta</taxon>
        <taxon>Embryophyta</taxon>
        <taxon>Tracheophyta</taxon>
        <taxon>Spermatophyta</taxon>
        <taxon>Magnoliopsida</taxon>
        <taxon>Liliopsida</taxon>
        <taxon>Poales</taxon>
        <taxon>Poaceae</taxon>
        <taxon>PACMAD clade</taxon>
        <taxon>Arundinoideae</taxon>
        <taxon>Arundineae</taxon>
        <taxon>Arundo</taxon>
    </lineage>
</organism>
<evidence type="ECO:0000313" key="1">
    <source>
        <dbReference type="EMBL" id="JAD84134.1"/>
    </source>
</evidence>
<reference evidence="1" key="1">
    <citation type="submission" date="2014-09" db="EMBL/GenBank/DDBJ databases">
        <authorList>
            <person name="Magalhaes I.L.F."/>
            <person name="Oliveira U."/>
            <person name="Santos F.R."/>
            <person name="Vidigal T.H.D.A."/>
            <person name="Brescovit A.D."/>
            <person name="Santos A.J."/>
        </authorList>
    </citation>
    <scope>NUCLEOTIDE SEQUENCE</scope>
    <source>
        <tissue evidence="1">Shoot tissue taken approximately 20 cm above the soil surface</tissue>
    </source>
</reference>
<dbReference type="AlphaFoldDB" id="A0A0A9D6E8"/>
<accession>A0A0A9D6E8</accession>
<name>A0A0A9D6E8_ARUDO</name>
<reference evidence="1" key="2">
    <citation type="journal article" date="2015" name="Data Brief">
        <title>Shoot transcriptome of the giant reed, Arundo donax.</title>
        <authorList>
            <person name="Barrero R.A."/>
            <person name="Guerrero F.D."/>
            <person name="Moolhuijzen P."/>
            <person name="Goolsby J.A."/>
            <person name="Tidwell J."/>
            <person name="Bellgard S.E."/>
            <person name="Bellgard M.I."/>
        </authorList>
    </citation>
    <scope>NUCLEOTIDE SEQUENCE</scope>
    <source>
        <tissue evidence="1">Shoot tissue taken approximately 20 cm above the soil surface</tissue>
    </source>
</reference>
<protein>
    <submittedName>
        <fullName evidence="1">Uncharacterized protein</fullName>
    </submittedName>
</protein>
<proteinExistence type="predicted"/>
<sequence>MPNNYHKHSTVVLDGSAFLPVEVVGEVVAGQMGALWPNPRAPAGGAP</sequence>